<feature type="region of interest" description="Disordered" evidence="1">
    <location>
        <begin position="172"/>
        <end position="211"/>
    </location>
</feature>
<evidence type="ECO:0000313" key="2">
    <source>
        <dbReference type="EMBL" id="ETN06627.1"/>
    </source>
</evidence>
<protein>
    <submittedName>
        <fullName evidence="2">Uncharacterized protein</fullName>
    </submittedName>
</protein>
<feature type="compositionally biased region" description="Basic residues" evidence="1">
    <location>
        <begin position="577"/>
        <end position="586"/>
    </location>
</feature>
<reference evidence="3" key="1">
    <citation type="submission" date="2011-12" db="EMBL/GenBank/DDBJ databases">
        <authorList>
            <consortium name="The Broad Institute Genome Sequencing Platform"/>
            <person name="Russ C."/>
            <person name="Tyler B."/>
            <person name="Panabieres F."/>
            <person name="Shan W."/>
            <person name="Tripathy S."/>
            <person name="Grunwald N."/>
            <person name="Machado M."/>
            <person name="Young S.K."/>
            <person name="Zeng Q."/>
            <person name="Gargeya S."/>
            <person name="Fitzgerald M."/>
            <person name="Haas B."/>
            <person name="Abouelleil A."/>
            <person name="Alvarado L."/>
            <person name="Arachchi H.M."/>
            <person name="Berlin A."/>
            <person name="Chapman S.B."/>
            <person name="Gearin G."/>
            <person name="Goldberg J."/>
            <person name="Griggs A."/>
            <person name="Gujja S."/>
            <person name="Hansen M."/>
            <person name="Heiman D."/>
            <person name="Howarth C."/>
            <person name="Larimer J."/>
            <person name="Lui A."/>
            <person name="MacDonald P.J.P."/>
            <person name="McCowen C."/>
            <person name="Montmayeur A."/>
            <person name="Murphy C."/>
            <person name="Neiman D."/>
            <person name="Pearson M."/>
            <person name="Priest M."/>
            <person name="Roberts A."/>
            <person name="Saif S."/>
            <person name="Shea T."/>
            <person name="Sisk P."/>
            <person name="Stolte C."/>
            <person name="Sykes S."/>
            <person name="Wortman J."/>
            <person name="Nusbaum C."/>
            <person name="Birren B."/>
        </authorList>
    </citation>
    <scope>NUCLEOTIDE SEQUENCE [LARGE SCALE GENOMIC DNA]</scope>
    <source>
        <strain evidence="3">INRA-310</strain>
    </source>
</reference>
<dbReference type="VEuPathDB" id="FungiDB:PPTG_23323"/>
<feature type="region of interest" description="Disordered" evidence="1">
    <location>
        <begin position="255"/>
        <end position="327"/>
    </location>
</feature>
<feature type="compositionally biased region" description="Polar residues" evidence="1">
    <location>
        <begin position="188"/>
        <end position="201"/>
    </location>
</feature>
<feature type="compositionally biased region" description="Basic residues" evidence="1">
    <location>
        <begin position="520"/>
        <end position="530"/>
    </location>
</feature>
<dbReference type="GeneID" id="20191922"/>
<reference evidence="2 3" key="2">
    <citation type="submission" date="2013-11" db="EMBL/GenBank/DDBJ databases">
        <title>The Genome Sequence of Phytophthora parasitica INRA-310.</title>
        <authorList>
            <consortium name="The Broad Institute Genomics Platform"/>
            <person name="Russ C."/>
            <person name="Tyler B."/>
            <person name="Panabieres F."/>
            <person name="Shan W."/>
            <person name="Tripathy S."/>
            <person name="Grunwald N."/>
            <person name="Machado M."/>
            <person name="Johnson C.S."/>
            <person name="Arredondo F."/>
            <person name="Hong C."/>
            <person name="Coffey M."/>
            <person name="Young S.K."/>
            <person name="Zeng Q."/>
            <person name="Gargeya S."/>
            <person name="Fitzgerald M."/>
            <person name="Abouelleil A."/>
            <person name="Alvarado L."/>
            <person name="Chapman S.B."/>
            <person name="Gainer-Dewar J."/>
            <person name="Goldberg J."/>
            <person name="Griggs A."/>
            <person name="Gujja S."/>
            <person name="Hansen M."/>
            <person name="Howarth C."/>
            <person name="Imamovic A."/>
            <person name="Ireland A."/>
            <person name="Larimer J."/>
            <person name="McCowan C."/>
            <person name="Murphy C."/>
            <person name="Pearson M."/>
            <person name="Poon T.W."/>
            <person name="Priest M."/>
            <person name="Roberts A."/>
            <person name="Saif S."/>
            <person name="Shea T."/>
            <person name="Sykes S."/>
            <person name="Wortman J."/>
            <person name="Nusbaum C."/>
            <person name="Birren B."/>
        </authorList>
    </citation>
    <scope>NUCLEOTIDE SEQUENCE [LARGE SCALE GENOMIC DNA]</scope>
    <source>
        <strain evidence="2 3">INRA-310</strain>
    </source>
</reference>
<feature type="region of interest" description="Disordered" evidence="1">
    <location>
        <begin position="119"/>
        <end position="142"/>
    </location>
</feature>
<organism evidence="2 3">
    <name type="scientific">Phytophthora nicotianae (strain INRA-310)</name>
    <name type="common">Phytophthora parasitica</name>
    <dbReference type="NCBI Taxonomy" id="761204"/>
    <lineage>
        <taxon>Eukaryota</taxon>
        <taxon>Sar</taxon>
        <taxon>Stramenopiles</taxon>
        <taxon>Oomycota</taxon>
        <taxon>Peronosporomycetes</taxon>
        <taxon>Peronosporales</taxon>
        <taxon>Peronosporaceae</taxon>
        <taxon>Phytophthora</taxon>
    </lineage>
</organism>
<evidence type="ECO:0000256" key="1">
    <source>
        <dbReference type="SAM" id="MobiDB-lite"/>
    </source>
</evidence>
<feature type="compositionally biased region" description="Polar residues" evidence="1">
    <location>
        <begin position="1"/>
        <end position="13"/>
    </location>
</feature>
<gene>
    <name evidence="2" type="ORF">PPTG_23323</name>
</gene>
<dbReference type="EMBL" id="KI669595">
    <property type="protein sequence ID" value="ETN06627.1"/>
    <property type="molecule type" value="Genomic_DNA"/>
</dbReference>
<feature type="compositionally biased region" description="Polar residues" evidence="1">
    <location>
        <begin position="626"/>
        <end position="643"/>
    </location>
</feature>
<proteinExistence type="predicted"/>
<feature type="region of interest" description="Disordered" evidence="1">
    <location>
        <begin position="1"/>
        <end position="40"/>
    </location>
</feature>
<dbReference type="Proteomes" id="UP000018817">
    <property type="component" value="Unassembled WGS sequence"/>
</dbReference>
<feature type="region of interest" description="Disordered" evidence="1">
    <location>
        <begin position="519"/>
        <end position="608"/>
    </location>
</feature>
<dbReference type="AlphaFoldDB" id="W2Q0I2"/>
<feature type="compositionally biased region" description="Basic residues" evidence="1">
    <location>
        <begin position="302"/>
        <end position="327"/>
    </location>
</feature>
<feature type="region of interest" description="Disordered" evidence="1">
    <location>
        <begin position="626"/>
        <end position="683"/>
    </location>
</feature>
<name>W2Q0I2_PHYN3</name>
<dbReference type="RefSeq" id="XP_008908119.1">
    <property type="nucleotide sequence ID" value="XM_008909871.1"/>
</dbReference>
<evidence type="ECO:0000313" key="3">
    <source>
        <dbReference type="Proteomes" id="UP000018817"/>
    </source>
</evidence>
<feature type="compositionally biased region" description="Basic and acidic residues" evidence="1">
    <location>
        <begin position="21"/>
        <end position="31"/>
    </location>
</feature>
<accession>W2Q0I2</accession>
<sequence>MARTKNVQRSISVTRALAEQPEAKEPAETARTKKTTKTPVTNLPATENVSLVEKMMAPASESPVKQEMNDDELSATRVETTAGTQTTSAATTITTSVMTPTITQPTLLIAAGSMASRARSQASAGTSDQPAAHASTQQATVTTGTTATLLSALQRIMTTVNRLETRMNDVEPAQAPTQERQPMAPVAPQSTLPMSTTTRSPETAEAGATEAVTPTLTNLAVDVPTQNVVTDLELQLVALLTTINTANLTAATVAKPRTAARARRTVPPGPGDGDDGGGVSSDDSDYSRRSDDSDSSSDDDHRRRRRQQRKRGRRDLCDRRRHRHRMKKNVKELDLQPFKPQVGGIRIETWIAKMDLAVQGARISGRGGWSEKELYYVRRRQTGAKLKDALLRRYGERLDLAQAECRVMQRTMMPGETFADLAAGLHKTTRQLVKLEPAPTTLVEAVDKAMKIDDSSYNVALGMINNNQAWVMNAAQTADDEDMEGESRVYFTNPQGIFDKNTNVWVAPGGRTWNRMYWRLNKKSRGRQRRTAAQDQRAMNTRYSARPDKKVKALMVKADEDASSNEESKVPSSPPQKKNRNARVRQTKAPDKPLGSKPPNSERPGGRRQCEEKCFACGNLVTSLGTALTPQRSPGTRLISQNARLGKRQSGEVGGRLHPAPPQDPRETATNTTDAMVTSDGDDRYRATPAETLQELLVVGGTRVKTTAGSPMDAAVARELAETCTDPHSDVNGEAKRYVETVRPAMKALRYPGADGRDGERRERLHAAEEGGVLTFEEDDVLMSEEGGARTSEYGGVPVTEEGGMKKMEKNNKALETVANTLLTIAPVVKTATEFMPLTTTVPVMTTPS</sequence>